<gene>
    <name evidence="4" type="ORF">N0V89_003951</name>
</gene>
<accession>A0A9W8XQX1</accession>
<dbReference type="EMBL" id="JAPEUX010000003">
    <property type="protein sequence ID" value="KAJ4355926.1"/>
    <property type="molecule type" value="Genomic_DNA"/>
</dbReference>
<keyword evidence="2" id="KW-0521">NADP</keyword>
<dbReference type="AlphaFoldDB" id="A0A9W8XQX1"/>
<evidence type="ECO:0000313" key="5">
    <source>
        <dbReference type="Proteomes" id="UP001140513"/>
    </source>
</evidence>
<sequence>MTILETIFKDHQPLKLLNLTYLRYKSFARFWTHNGAAMSQEIPGPLNSLVGDCRGLVLDIGPGTGELLKRFNPEGITAIYGVEPAADLHTGLLKNAQEAGFGEKYHALLCGGEPESLIPALHKNGILSTSGTNEDGIFDEICCLRVLCGVPQPEATIKGLYTLLKPGGRMVICEHVVNPWRTEGRIDARVMQFVYSILGWPFFLGGCEMQRHTGEFLRKAGVVTGANKGIGLAIVRQLALQYPKSPLHSGPFLIYLTARDQGRGEAALKDLHDDVQLKKAKALKSDGGESEIRYHQLDITDRKSVESFAAHLKQEHGDGVDFVINNAGIAMNGFDANIVKTTLGCNYYNTVEACHMFLPLLKPEGRIVNVASMSGHLNKYADDIRNRFLAAKSESDITSIMKDFASAVEAGKEKEAGFPSAAYAVSKAGLIGATKALARAEEEKGSKILVNACCPGYVNTDMTKGNGTKSPDEGAQTPVLLALADIKGTTGGFWQHEKPIEW</sequence>
<dbReference type="InterPro" id="IPR036291">
    <property type="entry name" value="NAD(P)-bd_dom_sf"/>
</dbReference>
<comment type="similarity">
    <text evidence="1">Belongs to the short-chain dehydrogenases/reductases (SDR) family.</text>
</comment>
<dbReference type="PRINTS" id="PR00080">
    <property type="entry name" value="SDRFAMILY"/>
</dbReference>
<proteinExistence type="inferred from homology"/>
<comment type="caution">
    <text evidence="4">The sequence shown here is derived from an EMBL/GenBank/DDBJ whole genome shotgun (WGS) entry which is preliminary data.</text>
</comment>
<dbReference type="PANTHER" id="PTHR43963:SF6">
    <property type="entry name" value="CHAIN DEHYDROGENASE FAMILY PROTEIN, PUTATIVE (AFU_ORTHOLOGUE AFUA_3G15350)-RELATED"/>
    <property type="match status" value="1"/>
</dbReference>
<reference evidence="4" key="1">
    <citation type="submission" date="2022-10" db="EMBL/GenBank/DDBJ databases">
        <title>Tapping the CABI collections for fungal endophytes: first genome assemblies for Collariella, Neodidymelliopsis, Ascochyta clinopodiicola, Didymella pomorum, Didymosphaeria variabile, Neocosmospora piperis and Neocucurbitaria cava.</title>
        <authorList>
            <person name="Hill R."/>
        </authorList>
    </citation>
    <scope>NUCLEOTIDE SEQUENCE</scope>
    <source>
        <strain evidence="4">IMI 356815</strain>
    </source>
</reference>
<dbReference type="Pfam" id="PF13489">
    <property type="entry name" value="Methyltransf_23"/>
    <property type="match status" value="1"/>
</dbReference>
<dbReference type="Proteomes" id="UP001140513">
    <property type="component" value="Unassembled WGS sequence"/>
</dbReference>
<dbReference type="SUPFAM" id="SSF51735">
    <property type="entry name" value="NAD(P)-binding Rossmann-fold domains"/>
    <property type="match status" value="1"/>
</dbReference>
<dbReference type="CDD" id="cd02440">
    <property type="entry name" value="AdoMet_MTases"/>
    <property type="match status" value="1"/>
</dbReference>
<dbReference type="InterPro" id="IPR002347">
    <property type="entry name" value="SDR_fam"/>
</dbReference>
<evidence type="ECO:0000313" key="4">
    <source>
        <dbReference type="EMBL" id="KAJ4355926.1"/>
    </source>
</evidence>
<dbReference type="Gene3D" id="3.40.50.150">
    <property type="entry name" value="Vaccinia Virus protein VP39"/>
    <property type="match status" value="1"/>
</dbReference>
<evidence type="ECO:0000256" key="2">
    <source>
        <dbReference type="ARBA" id="ARBA00022857"/>
    </source>
</evidence>
<dbReference type="GeneID" id="80907481"/>
<keyword evidence="5" id="KW-1185">Reference proteome</keyword>
<dbReference type="GO" id="GO:0016491">
    <property type="term" value="F:oxidoreductase activity"/>
    <property type="evidence" value="ECO:0007669"/>
    <property type="project" value="UniProtKB-KW"/>
</dbReference>
<protein>
    <recommendedName>
        <fullName evidence="6">NAD(P)-binding protein</fullName>
    </recommendedName>
</protein>
<dbReference type="InterPro" id="IPR029063">
    <property type="entry name" value="SAM-dependent_MTases_sf"/>
</dbReference>
<dbReference type="SUPFAM" id="SSF53335">
    <property type="entry name" value="S-adenosyl-L-methionine-dependent methyltransferases"/>
    <property type="match status" value="1"/>
</dbReference>
<evidence type="ECO:0008006" key="6">
    <source>
        <dbReference type="Google" id="ProtNLM"/>
    </source>
</evidence>
<dbReference type="OrthoDB" id="1933717at2759"/>
<dbReference type="PANTHER" id="PTHR43963">
    <property type="entry name" value="CARBONYL REDUCTASE 1-RELATED"/>
    <property type="match status" value="1"/>
</dbReference>
<keyword evidence="3" id="KW-0560">Oxidoreductase</keyword>
<organism evidence="4 5">
    <name type="scientific">Didymosphaeria variabile</name>
    <dbReference type="NCBI Taxonomy" id="1932322"/>
    <lineage>
        <taxon>Eukaryota</taxon>
        <taxon>Fungi</taxon>
        <taxon>Dikarya</taxon>
        <taxon>Ascomycota</taxon>
        <taxon>Pezizomycotina</taxon>
        <taxon>Dothideomycetes</taxon>
        <taxon>Pleosporomycetidae</taxon>
        <taxon>Pleosporales</taxon>
        <taxon>Massarineae</taxon>
        <taxon>Didymosphaeriaceae</taxon>
        <taxon>Didymosphaeria</taxon>
    </lineage>
</organism>
<dbReference type="Gene3D" id="3.40.50.720">
    <property type="entry name" value="NAD(P)-binding Rossmann-like Domain"/>
    <property type="match status" value="1"/>
</dbReference>
<evidence type="ECO:0000256" key="3">
    <source>
        <dbReference type="ARBA" id="ARBA00023002"/>
    </source>
</evidence>
<dbReference type="Pfam" id="PF00106">
    <property type="entry name" value="adh_short"/>
    <property type="match status" value="2"/>
</dbReference>
<dbReference type="RefSeq" id="XP_056073052.1">
    <property type="nucleotide sequence ID" value="XM_056212744.1"/>
</dbReference>
<name>A0A9W8XQX1_9PLEO</name>
<dbReference type="PRINTS" id="PR00081">
    <property type="entry name" value="GDHRDH"/>
</dbReference>
<evidence type="ECO:0000256" key="1">
    <source>
        <dbReference type="ARBA" id="ARBA00006484"/>
    </source>
</evidence>